<keyword evidence="5" id="KW-0694">RNA-binding</keyword>
<keyword evidence="6" id="KW-0687">Ribonucleoprotein</keyword>
<evidence type="ECO:0000256" key="8">
    <source>
        <dbReference type="SAM" id="MobiDB-lite"/>
    </source>
</evidence>
<dbReference type="CDD" id="cd01439">
    <property type="entry name" value="TCCD_inducible_PARP_like"/>
    <property type="match status" value="1"/>
</dbReference>
<accession>A0A8W8MJR2</accession>
<feature type="zinc finger region" description="C3H1-type" evidence="7">
    <location>
        <begin position="303"/>
        <end position="325"/>
    </location>
</feature>
<feature type="domain" description="TROVE" evidence="11">
    <location>
        <begin position="890"/>
        <end position="1253"/>
    </location>
</feature>
<dbReference type="InterPro" id="IPR037197">
    <property type="entry name" value="WWE_dom_sf"/>
</dbReference>
<dbReference type="Gene3D" id="1.20.120.1350">
    <property type="entry name" value="Pneumovirus matrix protein 2 (M2), zinc-binding domain"/>
    <property type="match status" value="1"/>
</dbReference>
<dbReference type="InterPro" id="IPR000571">
    <property type="entry name" value="Znf_CCCH"/>
</dbReference>
<evidence type="ECO:0000313" key="14">
    <source>
        <dbReference type="Proteomes" id="UP000005408"/>
    </source>
</evidence>
<reference evidence="13" key="1">
    <citation type="submission" date="2022-08" db="UniProtKB">
        <authorList>
            <consortium name="EnsemblMetazoa"/>
        </authorList>
    </citation>
    <scope>IDENTIFICATION</scope>
    <source>
        <strain evidence="13">05x7-T-G4-1.051#20</strain>
    </source>
</reference>
<dbReference type="InterPro" id="IPR056800">
    <property type="entry name" value="vWA_Ro60"/>
</dbReference>
<dbReference type="InterPro" id="IPR008858">
    <property type="entry name" value="TROVE_dom"/>
</dbReference>
<dbReference type="Pfam" id="PF25261">
    <property type="entry name" value="zf-CCCH_PARP12"/>
    <property type="match status" value="2"/>
</dbReference>
<dbReference type="GO" id="GO:0003950">
    <property type="term" value="F:NAD+ poly-ADP-ribosyltransferase activity"/>
    <property type="evidence" value="ECO:0007669"/>
    <property type="project" value="InterPro"/>
</dbReference>
<feature type="region of interest" description="Disordered" evidence="8">
    <location>
        <begin position="598"/>
        <end position="617"/>
    </location>
</feature>
<dbReference type="InterPro" id="IPR004170">
    <property type="entry name" value="WWE_dom"/>
</dbReference>
<evidence type="ECO:0000259" key="11">
    <source>
        <dbReference type="PROSITE" id="PS50988"/>
    </source>
</evidence>
<dbReference type="SUPFAM" id="SSF117839">
    <property type="entry name" value="WWE domain"/>
    <property type="match status" value="1"/>
</dbReference>
<dbReference type="InterPro" id="IPR036465">
    <property type="entry name" value="vWFA_dom_sf"/>
</dbReference>
<feature type="region of interest" description="Disordered" evidence="8">
    <location>
        <begin position="359"/>
        <end position="397"/>
    </location>
</feature>
<dbReference type="InterPro" id="IPR057602">
    <property type="entry name" value="Zfn-CCCH_PARP12"/>
</dbReference>
<organism evidence="13 14">
    <name type="scientific">Magallana gigas</name>
    <name type="common">Pacific oyster</name>
    <name type="synonym">Crassostrea gigas</name>
    <dbReference type="NCBI Taxonomy" id="29159"/>
    <lineage>
        <taxon>Eukaryota</taxon>
        <taxon>Metazoa</taxon>
        <taxon>Spiralia</taxon>
        <taxon>Lophotrochozoa</taxon>
        <taxon>Mollusca</taxon>
        <taxon>Bivalvia</taxon>
        <taxon>Autobranchia</taxon>
        <taxon>Pteriomorphia</taxon>
        <taxon>Ostreida</taxon>
        <taxon>Ostreoidea</taxon>
        <taxon>Ostreidae</taxon>
        <taxon>Magallana</taxon>
    </lineage>
</organism>
<evidence type="ECO:0000256" key="6">
    <source>
        <dbReference type="ARBA" id="ARBA00023274"/>
    </source>
</evidence>
<feature type="compositionally biased region" description="Low complexity" evidence="8">
    <location>
        <begin position="96"/>
        <end position="118"/>
    </location>
</feature>
<dbReference type="Pfam" id="PF02825">
    <property type="entry name" value="WWE"/>
    <property type="match status" value="1"/>
</dbReference>
<dbReference type="PROSITE" id="PS50988">
    <property type="entry name" value="TROVE"/>
    <property type="match status" value="1"/>
</dbReference>
<feature type="compositionally biased region" description="Acidic residues" evidence="8">
    <location>
        <begin position="380"/>
        <end position="390"/>
    </location>
</feature>
<dbReference type="Gene3D" id="3.90.228.10">
    <property type="match status" value="1"/>
</dbReference>
<evidence type="ECO:0000313" key="13">
    <source>
        <dbReference type="EnsemblMetazoa" id="G3264.23:cds"/>
    </source>
</evidence>
<evidence type="ECO:0000259" key="9">
    <source>
        <dbReference type="PROSITE" id="PS50103"/>
    </source>
</evidence>
<keyword evidence="7" id="KW-0862">Zinc</keyword>
<evidence type="ECO:0000256" key="4">
    <source>
        <dbReference type="ARBA" id="ARBA00022723"/>
    </source>
</evidence>
<dbReference type="Gene3D" id="3.30.720.50">
    <property type="match status" value="1"/>
</dbReference>
<feature type="domain" description="C3H1-type" evidence="9">
    <location>
        <begin position="399"/>
        <end position="426"/>
    </location>
</feature>
<dbReference type="PANTHER" id="PTHR14202:SF0">
    <property type="entry name" value="RNA-BINDING PROTEIN RO60"/>
    <property type="match status" value="1"/>
</dbReference>
<evidence type="ECO:0000256" key="7">
    <source>
        <dbReference type="PROSITE-ProRule" id="PRU00723"/>
    </source>
</evidence>
<sequence>MSFNHYVLPGGTGPQNFMRQMVPGMPMQIAQIPQQVRPIGDFNNVPQFQLQPQAQIPQQMQYQHQMQPYQYMQYQQPVQQIQPPVATEVYEPPQSLPTVQQQPLVQQPQSNQPSSSGQDFNQSIVRKSIEILCQHKKPITAAELSQQLAPHIVRLSEKQLIEILSNYPNNFTVYAKEGTEDHIVTVCTKLGLCKEHCSKQGQCPGIPVCDGLHICKFYLLSNSCRVEKQGKNCLFGHDLTSPHNMSLLRQNMLEHLSVHSIKSLFRTTESRGRTTMPSICKFYNINVGCRAQEDGKSCPYLHICKFYVIGQCRFGKRCKRGHDVFDPQVKEILNKYGINTNRTPKEILQEIRNVEIDIGDDASSQASAHSKDPYRTGLDSDNDDPSESEEASASASPDDLPADICIFHLRGRCAFGKSCRKSHKGMTYRWQYRKKALNQWDDFQHNHNVEVEFNYCDVARSECYVKTDTGVLKLNFDTLEGVLLENNQVVVQMSLRRLSTPSSEVEKFQPLATVWKWYWNCEDGKWQEYGQGNQSGRYQSTVDSSSMEQNYLKNPTGQLQFNTLGYEYVMDFEQMLQQNLQSGTQRNVRRRPVFVNEKEMERNKKKAPEAGSQTGKVVSRVTGPALTRPMQNYIPPEWEIHMKRMGGQQHVIEHFQRTVITGDSDPRLAEEVKKIKELFYQTMAPNQYITCIERIENGELWMNFVSKREKMSMKKKSGDINEKKLFHGTSHKYIDAICRQGFDFRFSGQSTGTKYGKGSYFTKSAKFADSYTDRSRDKEMFLVRVLAGDYTLGQSTMVRPPHKTPTNLFDLYDSCVDDMGNPNIFVIFTFDQIQAITTRNADKFQVRIKQISMSEDDTKVMDVDEEEWRGQLGEQGDLKSQNERLAPYQTMNSTGGYVYSTDYETQLMRFLCIGTTGGTYYTGEAELTRENTRCIDRLINSGKGKYVVELVREFSVGNRSCKQRPLLYTLALCCRSNDPVTKHEGYNVLSDVCRIPTHLFEFIKCCEEESAGTGWGRAHRRAIANWYLNYGKKGKGEFLALHMTKYKTRFGWNHKDVFRLCHIKPEVDHPEIKYLVMVSTKGKEKTDKSDFVQQEKQKPEYENSDLKKVMVFMDAVEKAEKCRESDTMTRLILEHKLTREHVPTDLLKSKEIWKALIKFMPMTAMIRNLGKMSQLELLEPGSFEENLTISKLTNPEMLTRARIHPFTLLVALNQYKKGQGELGSLKWQTNDNISKALEDAFYMSFKNVKPTGKRFCLAVDVSGSMNVPVMGTPTISARDAAAAMMMVTARTEKKFEVVAFSGGLRPLNIKATDSLENVLDECASLPFCGTDCSRPMMYAMENKKQFDVFIVYTDSETYFGNIHPSQALVNYRSMSGIPHARLIVCGMASNSFTIADPNDPMMMDVVGFDTNAPQAIQEFVLGHI</sequence>
<feature type="zinc finger region" description="C3H1-type" evidence="7">
    <location>
        <begin position="399"/>
        <end position="426"/>
    </location>
</feature>
<dbReference type="Proteomes" id="UP000005408">
    <property type="component" value="Unassembled WGS sequence"/>
</dbReference>
<dbReference type="GO" id="GO:0008270">
    <property type="term" value="F:zinc ion binding"/>
    <property type="evidence" value="ECO:0007669"/>
    <property type="project" value="UniProtKB-KW"/>
</dbReference>
<dbReference type="PROSITE" id="PS50103">
    <property type="entry name" value="ZF_C3H1"/>
    <property type="match status" value="2"/>
</dbReference>
<evidence type="ECO:0000256" key="3">
    <source>
        <dbReference type="ARBA" id="ARBA00022490"/>
    </source>
</evidence>
<evidence type="ECO:0008006" key="15">
    <source>
        <dbReference type="Google" id="ProtNLM"/>
    </source>
</evidence>
<dbReference type="PROSITE" id="PS50918">
    <property type="entry name" value="WWE"/>
    <property type="match status" value="1"/>
</dbReference>
<dbReference type="SUPFAM" id="SSF56399">
    <property type="entry name" value="ADP-ribosylation"/>
    <property type="match status" value="1"/>
</dbReference>
<evidence type="ECO:0000256" key="5">
    <source>
        <dbReference type="ARBA" id="ARBA00022884"/>
    </source>
</evidence>
<evidence type="ECO:0000259" key="12">
    <source>
        <dbReference type="PROSITE" id="PS51059"/>
    </source>
</evidence>
<evidence type="ECO:0000259" key="10">
    <source>
        <dbReference type="PROSITE" id="PS50918"/>
    </source>
</evidence>
<keyword evidence="7" id="KW-0863">Zinc-finger</keyword>
<dbReference type="GO" id="GO:0003723">
    <property type="term" value="F:RNA binding"/>
    <property type="evidence" value="ECO:0007669"/>
    <property type="project" value="UniProtKB-KW"/>
</dbReference>
<keyword evidence="14" id="KW-1185">Reference proteome</keyword>
<feature type="domain" description="C3H1-type" evidence="9">
    <location>
        <begin position="303"/>
        <end position="325"/>
    </location>
</feature>
<dbReference type="Gene3D" id="3.40.50.410">
    <property type="entry name" value="von Willebrand factor, type A domain"/>
    <property type="match status" value="2"/>
</dbReference>
<dbReference type="InterPro" id="IPR037214">
    <property type="entry name" value="TROVE_dom_sf"/>
</dbReference>
<name>A0A8W8MJR2_MAGGI</name>
<dbReference type="PANTHER" id="PTHR14202">
    <property type="entry name" value="60 KDA RIBONUCLEOPROTEIN SSA/RO"/>
    <property type="match status" value="1"/>
</dbReference>
<dbReference type="Pfam" id="PF25045">
    <property type="entry name" value="vWA_Ro60"/>
    <property type="match status" value="1"/>
</dbReference>
<feature type="domain" description="WWE" evidence="10">
    <location>
        <begin position="503"/>
        <end position="590"/>
    </location>
</feature>
<keyword evidence="3" id="KW-0963">Cytoplasm</keyword>
<dbReference type="SUPFAM" id="SSF53300">
    <property type="entry name" value="vWA-like"/>
    <property type="match status" value="1"/>
</dbReference>
<dbReference type="InterPro" id="IPR040322">
    <property type="entry name" value="TROVE2"/>
</dbReference>
<proteinExistence type="inferred from homology"/>
<evidence type="ECO:0000256" key="2">
    <source>
        <dbReference type="ARBA" id="ARBA00007814"/>
    </source>
</evidence>
<dbReference type="GO" id="GO:1990904">
    <property type="term" value="C:ribonucleoprotein complex"/>
    <property type="evidence" value="ECO:0007669"/>
    <property type="project" value="UniProtKB-KW"/>
</dbReference>
<evidence type="ECO:0000256" key="1">
    <source>
        <dbReference type="ARBA" id="ARBA00004496"/>
    </source>
</evidence>
<dbReference type="GO" id="GO:0005737">
    <property type="term" value="C:cytoplasm"/>
    <property type="evidence" value="ECO:0007669"/>
    <property type="project" value="UniProtKB-SubCell"/>
</dbReference>
<keyword evidence="4 7" id="KW-0479">Metal-binding</keyword>
<dbReference type="Pfam" id="PF05731">
    <property type="entry name" value="TROVE"/>
    <property type="match status" value="1"/>
</dbReference>
<dbReference type="InterPro" id="IPR012317">
    <property type="entry name" value="Poly(ADP-ribose)pol_cat_dom"/>
</dbReference>
<feature type="domain" description="PARP catalytic" evidence="12">
    <location>
        <begin position="653"/>
        <end position="860"/>
    </location>
</feature>
<comment type="similarity">
    <text evidence="2">Belongs to the Ro 60 kDa family.</text>
</comment>
<comment type="subcellular location">
    <subcellularLocation>
        <location evidence="1">Cytoplasm</location>
    </subcellularLocation>
</comment>
<dbReference type="SMART" id="SM00356">
    <property type="entry name" value="ZnF_C3H1"/>
    <property type="match status" value="3"/>
</dbReference>
<dbReference type="SUPFAM" id="SSF140864">
    <property type="entry name" value="TROVE domain-like"/>
    <property type="match status" value="1"/>
</dbReference>
<feature type="compositionally biased region" description="Basic and acidic residues" evidence="8">
    <location>
        <begin position="598"/>
        <end position="608"/>
    </location>
</feature>
<dbReference type="Pfam" id="PF00644">
    <property type="entry name" value="PARP"/>
    <property type="match status" value="1"/>
</dbReference>
<feature type="region of interest" description="Disordered" evidence="8">
    <location>
        <begin position="96"/>
        <end position="119"/>
    </location>
</feature>
<dbReference type="PROSITE" id="PS51059">
    <property type="entry name" value="PARP_CATALYTIC"/>
    <property type="match status" value="1"/>
</dbReference>
<protein>
    <recommendedName>
        <fullName evidence="15">Poly [ADP-ribose] polymerase 12</fullName>
    </recommendedName>
</protein>
<dbReference type="EnsemblMetazoa" id="G3264.23">
    <property type="protein sequence ID" value="G3264.23:cds"/>
    <property type="gene ID" value="G3264"/>
</dbReference>